<name>A0A7M1VKK9_VIBPH</name>
<proteinExistence type="predicted"/>
<accession>A0A7M1VKK9</accession>
<keyword evidence="1" id="KW-0812">Transmembrane</keyword>
<evidence type="ECO:0000256" key="1">
    <source>
        <dbReference type="SAM" id="Phobius"/>
    </source>
</evidence>
<evidence type="ECO:0000313" key="2">
    <source>
        <dbReference type="EMBL" id="QOS15672.1"/>
    </source>
</evidence>
<dbReference type="EMBL" id="MT898030">
    <property type="protein sequence ID" value="QOS15672.1"/>
    <property type="molecule type" value="Genomic_DNA"/>
</dbReference>
<organism evidence="2">
    <name type="scientific">Vibrio parahaemolyticus</name>
    <dbReference type="NCBI Taxonomy" id="670"/>
    <lineage>
        <taxon>Bacteria</taxon>
        <taxon>Pseudomonadati</taxon>
        <taxon>Pseudomonadota</taxon>
        <taxon>Gammaproteobacteria</taxon>
        <taxon>Vibrionales</taxon>
        <taxon>Vibrionaceae</taxon>
        <taxon>Vibrio</taxon>
    </lineage>
</organism>
<feature type="transmembrane region" description="Helical" evidence="1">
    <location>
        <begin position="25"/>
        <end position="46"/>
    </location>
</feature>
<feature type="transmembrane region" description="Helical" evidence="1">
    <location>
        <begin position="333"/>
        <end position="354"/>
    </location>
</feature>
<reference evidence="2" key="1">
    <citation type="submission" date="2020-08" db="EMBL/GenBank/DDBJ databases">
        <title>Genetic structure, function and evolution of capsule biosynthesis loci in Vibrio parahaemolyticus.</title>
        <authorList>
            <person name="Li L."/>
            <person name="Bian S."/>
        </authorList>
    </citation>
    <scope>NUCLEOTIDE SEQUENCE</scope>
    <source>
        <strain evidence="2">VP13</strain>
    </source>
</reference>
<feature type="transmembrane region" description="Helical" evidence="1">
    <location>
        <begin position="92"/>
        <end position="115"/>
    </location>
</feature>
<keyword evidence="1" id="KW-1133">Transmembrane helix</keyword>
<gene>
    <name evidence="2" type="ORF">VP13_00016</name>
</gene>
<keyword evidence="1" id="KW-0472">Membrane</keyword>
<dbReference type="AlphaFoldDB" id="A0A7M1VKK9"/>
<protein>
    <recommendedName>
        <fullName evidence="3">Oligosaccharide repeat unit polymerase</fullName>
    </recommendedName>
</protein>
<feature type="transmembrane region" description="Helical" evidence="1">
    <location>
        <begin position="168"/>
        <end position="184"/>
    </location>
</feature>
<sequence length="408" mass="47263">MIEFFAILYLFILGYRVYRDWNNSLLITPISGLAVVAFLLLILPVLLDETILISPVSITGLITISFFCLYMPKSFRKKVSLIKIRNKKTIEYLFIFLFFVHIFITFKWAFDIIRIHGVVGAFFRNRLDEYLNSDIGTGAALTSFHLLTQFVFYYVCGRLLNEGKTKKIGLLVIFLYVFCIAIYANTRLSVIIPILVFLSFYCFEKQLKFKRIAIVSGIFVAILPAYLVLANNMRHGISDDNTEVIVTKIIADQLDYNKYINELYFYYNSADKLEYGSGWLLASFGNVIPRFIWESKPVTSFSNRLTVDITGKPLSLWNPVRTYTIFGTGYTQLSYIGTILETIMYIYVFTRLFYSFKSLDGGGFFSFYVSCLSLIYFRGETPFIQLMLIYFTYLYSGYSKYKLSANQI</sequence>
<feature type="transmembrane region" description="Helical" evidence="1">
    <location>
        <begin position="383"/>
        <end position="401"/>
    </location>
</feature>
<feature type="transmembrane region" description="Helical" evidence="1">
    <location>
        <begin position="212"/>
        <end position="229"/>
    </location>
</feature>
<feature type="transmembrane region" description="Helical" evidence="1">
    <location>
        <begin position="52"/>
        <end position="71"/>
    </location>
</feature>
<dbReference type="RefSeq" id="WP_140200766.1">
    <property type="nucleotide sequence ID" value="NZ_NNMZ01000014.1"/>
</dbReference>
<feature type="transmembrane region" description="Helical" evidence="1">
    <location>
        <begin position="135"/>
        <end position="156"/>
    </location>
</feature>
<evidence type="ECO:0008006" key="3">
    <source>
        <dbReference type="Google" id="ProtNLM"/>
    </source>
</evidence>
<dbReference type="NCBIfam" id="TIGR04370">
    <property type="entry name" value="glyco_rpt_poly"/>
    <property type="match status" value="1"/>
</dbReference>